<evidence type="ECO:0000256" key="2">
    <source>
        <dbReference type="ARBA" id="ARBA00022692"/>
    </source>
</evidence>
<evidence type="ECO:0000259" key="6">
    <source>
        <dbReference type="Pfam" id="PF06271"/>
    </source>
</evidence>
<name>A0ABT2HTU1_9MICO</name>
<keyword evidence="2 5" id="KW-0812">Transmembrane</keyword>
<dbReference type="Pfam" id="PF06271">
    <property type="entry name" value="RDD"/>
    <property type="match status" value="1"/>
</dbReference>
<protein>
    <submittedName>
        <fullName evidence="7">RDD family protein</fullName>
    </submittedName>
</protein>
<comment type="subcellular location">
    <subcellularLocation>
        <location evidence="1">Membrane</location>
        <topology evidence="1">Multi-pass membrane protein</topology>
    </subcellularLocation>
</comment>
<gene>
    <name evidence="7" type="ORF">M3D15_00065</name>
</gene>
<dbReference type="InterPro" id="IPR010432">
    <property type="entry name" value="RDD"/>
</dbReference>
<evidence type="ECO:0000256" key="3">
    <source>
        <dbReference type="ARBA" id="ARBA00022989"/>
    </source>
</evidence>
<evidence type="ECO:0000313" key="8">
    <source>
        <dbReference type="Proteomes" id="UP001525379"/>
    </source>
</evidence>
<keyword evidence="4 5" id="KW-0472">Membrane</keyword>
<dbReference type="PANTHER" id="PTHR38480:SF1">
    <property type="entry name" value="SLR0254 PROTEIN"/>
    <property type="match status" value="1"/>
</dbReference>
<feature type="transmembrane region" description="Helical" evidence="5">
    <location>
        <begin position="74"/>
        <end position="96"/>
    </location>
</feature>
<proteinExistence type="predicted"/>
<dbReference type="RefSeq" id="WP_206395118.1">
    <property type="nucleotide sequence ID" value="NZ_JAFDPW010000002.1"/>
</dbReference>
<keyword evidence="3 5" id="KW-1133">Transmembrane helix</keyword>
<organism evidence="7 8">
    <name type="scientific">Pseudoclavibacter albus</name>
    <dbReference type="NCBI Taxonomy" id="272241"/>
    <lineage>
        <taxon>Bacteria</taxon>
        <taxon>Bacillati</taxon>
        <taxon>Actinomycetota</taxon>
        <taxon>Actinomycetes</taxon>
        <taxon>Micrococcales</taxon>
        <taxon>Microbacteriaceae</taxon>
        <taxon>Pseudoclavibacter</taxon>
    </lineage>
</organism>
<feature type="transmembrane region" description="Helical" evidence="5">
    <location>
        <begin position="127"/>
        <end position="152"/>
    </location>
</feature>
<feature type="domain" description="RDD" evidence="6">
    <location>
        <begin position="31"/>
        <end position="165"/>
    </location>
</feature>
<reference evidence="7 8" key="1">
    <citation type="submission" date="2022-04" db="EMBL/GenBank/DDBJ databases">
        <title>Human microbiome associated bacterial genomes.</title>
        <authorList>
            <person name="Sandstrom S."/>
            <person name="Salamzade R."/>
            <person name="Kalan L.R."/>
        </authorList>
    </citation>
    <scope>NUCLEOTIDE SEQUENCE [LARGE SCALE GENOMIC DNA]</scope>
    <source>
        <strain evidence="8">p3-SID1799</strain>
    </source>
</reference>
<evidence type="ECO:0000256" key="5">
    <source>
        <dbReference type="SAM" id="Phobius"/>
    </source>
</evidence>
<keyword evidence="8" id="KW-1185">Reference proteome</keyword>
<dbReference type="EMBL" id="JALXSQ010000001">
    <property type="protein sequence ID" value="MCT2041742.1"/>
    <property type="molecule type" value="Genomic_DNA"/>
</dbReference>
<accession>A0ABT2HTU1</accession>
<sequence>MTQLAMGDRKLSLESDSVVVGEAVELEIRRAGYVQRAVSSTIDAAVMAVVMVGLAVLIGTMLEFSTRAGNDIDVAMLSALIILALVTATIIVPATIETLTKGRSLGRWIMGLQIVRDDGGAIGFRHAFIRALLGILDFVMTSGGCAAVAGMLHPKCKRVGDMLAGTICQQVRERQLPMRELAVPPHLRRWAASADVSRLPDRSSRRILDYLDQFERLDPFSRKRMAESIGREVMPYVHPMPNTDADSFLRAVAAIRRDREFAALERRWQQQHRILPTITRLPHGFPDRG</sequence>
<evidence type="ECO:0000256" key="1">
    <source>
        <dbReference type="ARBA" id="ARBA00004141"/>
    </source>
</evidence>
<dbReference type="PANTHER" id="PTHR38480">
    <property type="entry name" value="SLR0254 PROTEIN"/>
    <property type="match status" value="1"/>
</dbReference>
<dbReference type="Proteomes" id="UP001525379">
    <property type="component" value="Unassembled WGS sequence"/>
</dbReference>
<evidence type="ECO:0000256" key="4">
    <source>
        <dbReference type="ARBA" id="ARBA00023136"/>
    </source>
</evidence>
<comment type="caution">
    <text evidence="7">The sequence shown here is derived from an EMBL/GenBank/DDBJ whole genome shotgun (WGS) entry which is preliminary data.</text>
</comment>
<evidence type="ECO:0000313" key="7">
    <source>
        <dbReference type="EMBL" id="MCT2041742.1"/>
    </source>
</evidence>
<feature type="transmembrane region" description="Helical" evidence="5">
    <location>
        <begin position="44"/>
        <end position="62"/>
    </location>
</feature>